<protein>
    <submittedName>
        <fullName evidence="2">Uncharacterized protein</fullName>
    </submittedName>
</protein>
<dbReference type="Proteomes" id="UP000613740">
    <property type="component" value="Unassembled WGS sequence"/>
</dbReference>
<keyword evidence="1" id="KW-0175">Coiled coil</keyword>
<gene>
    <name evidence="2" type="ORF">HYH02_015464</name>
</gene>
<proteinExistence type="predicted"/>
<feature type="coiled-coil region" evidence="1">
    <location>
        <begin position="27"/>
        <end position="68"/>
    </location>
</feature>
<sequence length="517" mass="54672">MDEGQLRAKVNALRRELDKTLDVLRTRNTTISNLKQHRREAQDLKLRVKQLEKQIDTLSQQLSVYQQADEVLQQDAPPLVGLLLLLAAAIASRTLNARNHLIELVRLRLVAETFGRMHTLNSAVWRLVSCQVVRLGSAAVQETAKCFDNAFQSWCKMARMCGRGRGYRAVRGPGGDGVPARGNAVPLADTRFNICLPSATTTNANAKQQLTCHLGTQPGLARLNAAVSLAAGRGGVRVLAPASLITDATDLRKALGGPARPDVGEENWRHVHNIAGCAGCSSVVDPKDPGPLMRAALRSEVEALLPHLQQRSGGAARGTVESVAVIARKMAILGVWLVSSLSADVEAQLFDCCERTAAEAGFYLLGRNADGALHSALFRGRSRAACVAQLGRAAVAAGERELALINSRISGRQQQAAGGAPEEAWAEEAWVDGEGTSTGLTKPQQRASSALSRVLSSVPPVPVPVAPFALLTGLNCRPYTGTDVPASLSFEQEAQPPPVAAAAAAATGGGCASCSKQ</sequence>
<accession>A0A835S8I5</accession>
<dbReference type="AlphaFoldDB" id="A0A835S8I5"/>
<keyword evidence="3" id="KW-1185">Reference proteome</keyword>
<name>A0A835S8I5_9CHLO</name>
<organism evidence="2 3">
    <name type="scientific">Chlamydomonas schloesseri</name>
    <dbReference type="NCBI Taxonomy" id="2026947"/>
    <lineage>
        <taxon>Eukaryota</taxon>
        <taxon>Viridiplantae</taxon>
        <taxon>Chlorophyta</taxon>
        <taxon>core chlorophytes</taxon>
        <taxon>Chlorophyceae</taxon>
        <taxon>CS clade</taxon>
        <taxon>Chlamydomonadales</taxon>
        <taxon>Chlamydomonadaceae</taxon>
        <taxon>Chlamydomonas</taxon>
    </lineage>
</organism>
<evidence type="ECO:0000313" key="2">
    <source>
        <dbReference type="EMBL" id="KAG2422274.1"/>
    </source>
</evidence>
<evidence type="ECO:0000256" key="1">
    <source>
        <dbReference type="SAM" id="Coils"/>
    </source>
</evidence>
<comment type="caution">
    <text evidence="2">The sequence shown here is derived from an EMBL/GenBank/DDBJ whole genome shotgun (WGS) entry which is preliminary data.</text>
</comment>
<evidence type="ECO:0000313" key="3">
    <source>
        <dbReference type="Proteomes" id="UP000613740"/>
    </source>
</evidence>
<reference evidence="2" key="1">
    <citation type="journal article" date="2020" name="bioRxiv">
        <title>Comparative genomics of Chlamydomonas.</title>
        <authorList>
            <person name="Craig R.J."/>
            <person name="Hasan A.R."/>
            <person name="Ness R.W."/>
            <person name="Keightley P.D."/>
        </authorList>
    </citation>
    <scope>NUCLEOTIDE SEQUENCE</scope>
    <source>
        <strain evidence="2">CCAP 11/173</strain>
    </source>
</reference>
<dbReference type="EMBL" id="JAEHOD010000244">
    <property type="protein sequence ID" value="KAG2422274.1"/>
    <property type="molecule type" value="Genomic_DNA"/>
</dbReference>